<dbReference type="Proteomes" id="UP000185687">
    <property type="component" value="Unassembled WGS sequence"/>
</dbReference>
<evidence type="ECO:0000259" key="1">
    <source>
        <dbReference type="Pfam" id="PF00188"/>
    </source>
</evidence>
<protein>
    <submittedName>
        <fullName evidence="3">Uncharacterized conserved protein YkwD, contains CAP (CSP/antigen 5/PR1) domain</fullName>
    </submittedName>
</protein>
<reference evidence="3 4" key="2">
    <citation type="submission" date="2017-01" db="EMBL/GenBank/DDBJ databases">
        <authorList>
            <person name="Mah S.A."/>
            <person name="Swanson W.J."/>
            <person name="Moy G.W."/>
            <person name="Vacquier V.D."/>
        </authorList>
    </citation>
    <scope>NUCLEOTIDE SEQUENCE [LARGE SCALE GENOMIC DNA]</scope>
    <source>
        <strain evidence="3 4">CGMCC 1.8909</strain>
    </source>
</reference>
<dbReference type="GeneID" id="30956455"/>
<dbReference type="OrthoDB" id="60683at2157"/>
<dbReference type="RefSeq" id="WP_076581376.1">
    <property type="nucleotide sequence ID" value="NZ_CP019327.1"/>
</dbReference>
<proteinExistence type="predicted"/>
<keyword evidence="4" id="KW-1185">Reference proteome</keyword>
<organism evidence="3 4">
    <name type="scientific">Natronorubrum daqingense</name>
    <dbReference type="NCBI Taxonomy" id="588898"/>
    <lineage>
        <taxon>Archaea</taxon>
        <taxon>Methanobacteriati</taxon>
        <taxon>Methanobacteriota</taxon>
        <taxon>Stenosarchaea group</taxon>
        <taxon>Halobacteria</taxon>
        <taxon>Halobacteriales</taxon>
        <taxon>Natrialbaceae</taxon>
        <taxon>Natronorubrum</taxon>
    </lineage>
</organism>
<dbReference type="EMBL" id="FTNP01000002">
    <property type="protein sequence ID" value="SIR67796.1"/>
    <property type="molecule type" value="Genomic_DNA"/>
</dbReference>
<reference evidence="2 5" key="1">
    <citation type="submission" date="2017-01" db="EMBL/GenBank/DDBJ databases">
        <title>Complete genome sequence of Haloterrigena daqingensis type strain (JX313T).</title>
        <authorList>
            <person name="Shuang W."/>
        </authorList>
    </citation>
    <scope>NUCLEOTIDE SEQUENCE [LARGE SCALE GENOMIC DNA]</scope>
    <source>
        <strain evidence="2 5">JX313</strain>
    </source>
</reference>
<dbReference type="SUPFAM" id="SSF55797">
    <property type="entry name" value="PR-1-like"/>
    <property type="match status" value="1"/>
</dbReference>
<accession>A0A1N7CVW1</accession>
<feature type="domain" description="SCP" evidence="1">
    <location>
        <begin position="55"/>
        <end position="193"/>
    </location>
</feature>
<dbReference type="Proteomes" id="UP000187321">
    <property type="component" value="Chromosome"/>
</dbReference>
<evidence type="ECO:0000313" key="3">
    <source>
        <dbReference type="EMBL" id="SIR67796.1"/>
    </source>
</evidence>
<dbReference type="PANTHER" id="PTHR31157:SF1">
    <property type="entry name" value="SCP DOMAIN-CONTAINING PROTEIN"/>
    <property type="match status" value="1"/>
</dbReference>
<dbReference type="Gene3D" id="3.40.33.10">
    <property type="entry name" value="CAP"/>
    <property type="match status" value="1"/>
</dbReference>
<dbReference type="KEGG" id="hda:BB347_10890"/>
<evidence type="ECO:0000313" key="4">
    <source>
        <dbReference type="Proteomes" id="UP000185687"/>
    </source>
</evidence>
<sequence length="194" mass="21364">MRRRSKSIGTGALAVILVVSLIGVGATAPVSSATEDTDQSADSVDIDDVEQAIHDAVNEERAAHGVDELEFDDELRDVAYVHSEDMVERSYFAHEDPDGDRFLDRYEDAGYECSVNGYLGGENLAQTWFDTPVATDDRGTVHYEDEQELGEGIVDQWLGSSGHEANLLAEHWENQGIGVFVTDDDQVYATQNFC</sequence>
<dbReference type="InterPro" id="IPR035940">
    <property type="entry name" value="CAP_sf"/>
</dbReference>
<gene>
    <name evidence="2" type="ORF">BB347_10890</name>
    <name evidence="3" type="ORF">SAMN05421809_1912</name>
</gene>
<dbReference type="Pfam" id="PF00188">
    <property type="entry name" value="CAP"/>
    <property type="match status" value="1"/>
</dbReference>
<dbReference type="EMBL" id="CP019327">
    <property type="protein sequence ID" value="APX97088.1"/>
    <property type="molecule type" value="Genomic_DNA"/>
</dbReference>
<evidence type="ECO:0000313" key="5">
    <source>
        <dbReference type="Proteomes" id="UP000187321"/>
    </source>
</evidence>
<name>A0A1N7CVW1_9EURY</name>
<dbReference type="InterPro" id="IPR014044">
    <property type="entry name" value="CAP_dom"/>
</dbReference>
<evidence type="ECO:0000313" key="2">
    <source>
        <dbReference type="EMBL" id="APX97088.1"/>
    </source>
</evidence>
<dbReference type="PANTHER" id="PTHR31157">
    <property type="entry name" value="SCP DOMAIN-CONTAINING PROTEIN"/>
    <property type="match status" value="1"/>
</dbReference>
<dbReference type="STRING" id="588898.BB347_10890"/>
<dbReference type="AlphaFoldDB" id="A0A1N7CVW1"/>
<dbReference type="CDD" id="cd05379">
    <property type="entry name" value="CAP_bacterial"/>
    <property type="match status" value="1"/>
</dbReference>